<organism evidence="2 3">
    <name type="scientific">Aequorivita vitellina</name>
    <dbReference type="NCBI Taxonomy" id="2874475"/>
    <lineage>
        <taxon>Bacteria</taxon>
        <taxon>Pseudomonadati</taxon>
        <taxon>Bacteroidota</taxon>
        <taxon>Flavobacteriia</taxon>
        <taxon>Flavobacteriales</taxon>
        <taxon>Flavobacteriaceae</taxon>
        <taxon>Aequorivita</taxon>
    </lineage>
</organism>
<dbReference type="EMBL" id="JAIRBA010000019">
    <property type="protein sequence ID" value="MCG2419402.1"/>
    <property type="molecule type" value="Genomic_DNA"/>
</dbReference>
<dbReference type="PROSITE" id="PS51257">
    <property type="entry name" value="PROKAR_LIPOPROTEIN"/>
    <property type="match status" value="1"/>
</dbReference>
<keyword evidence="3" id="KW-1185">Reference proteome</keyword>
<feature type="domain" description="DUF6265" evidence="1">
    <location>
        <begin position="40"/>
        <end position="149"/>
    </location>
</feature>
<dbReference type="Proteomes" id="UP001139461">
    <property type="component" value="Unassembled WGS sequence"/>
</dbReference>
<dbReference type="InterPro" id="IPR046232">
    <property type="entry name" value="DUF6265"/>
</dbReference>
<comment type="caution">
    <text evidence="2">The sequence shown here is derived from an EMBL/GenBank/DDBJ whole genome shotgun (WGS) entry which is preliminary data.</text>
</comment>
<name>A0A9X1U3M2_9FLAO</name>
<dbReference type="AlphaFoldDB" id="A0A9X1U3M2"/>
<evidence type="ECO:0000313" key="3">
    <source>
        <dbReference type="Proteomes" id="UP001139461"/>
    </source>
</evidence>
<dbReference type="RefSeq" id="WP_237603190.1">
    <property type="nucleotide sequence ID" value="NZ_JAIRBA010000019.1"/>
</dbReference>
<evidence type="ECO:0000259" key="1">
    <source>
        <dbReference type="Pfam" id="PF19780"/>
    </source>
</evidence>
<sequence length="166" mass="19167">MKKAIVLLTLLVIGLTSCKNKETESIATDEDRFEKLKEMHWMLGTWTHETDEQYAQETWSRENDSTFTGYSFIDEEGNVVFAETMALELKSANLYLTVASAKEKNKKPVTFKLKSSENGQFIFENKDHDFPQRIIYTSPAKDSLHAWIEGSKNGEAKKMDFYFSKK</sequence>
<reference evidence="2" key="1">
    <citation type="submission" date="2021-09" db="EMBL/GenBank/DDBJ databases">
        <title>Genome of Aequorivita sp. strain F47161.</title>
        <authorList>
            <person name="Wang Y."/>
        </authorList>
    </citation>
    <scope>NUCLEOTIDE SEQUENCE</scope>
    <source>
        <strain evidence="2">F47161</strain>
    </source>
</reference>
<accession>A0A9X1U3M2</accession>
<dbReference type="Pfam" id="PF19780">
    <property type="entry name" value="DUF6265"/>
    <property type="match status" value="1"/>
</dbReference>
<protein>
    <submittedName>
        <fullName evidence="2">DUF6265 family protein</fullName>
    </submittedName>
</protein>
<gene>
    <name evidence="2" type="ORF">K8089_10235</name>
</gene>
<evidence type="ECO:0000313" key="2">
    <source>
        <dbReference type="EMBL" id="MCG2419402.1"/>
    </source>
</evidence>
<proteinExistence type="predicted"/>